<evidence type="ECO:0000313" key="1">
    <source>
        <dbReference type="EMBL" id="CAD8102360.1"/>
    </source>
</evidence>
<proteinExistence type="predicted"/>
<protein>
    <submittedName>
        <fullName evidence="1">Uncharacterized protein</fullName>
    </submittedName>
</protein>
<comment type="caution">
    <text evidence="1">The sequence shown here is derived from an EMBL/GenBank/DDBJ whole genome shotgun (WGS) entry which is preliminary data.</text>
</comment>
<evidence type="ECO:0000313" key="2">
    <source>
        <dbReference type="Proteomes" id="UP000692954"/>
    </source>
</evidence>
<organism evidence="1 2">
    <name type="scientific">Paramecium sonneborni</name>
    <dbReference type="NCBI Taxonomy" id="65129"/>
    <lineage>
        <taxon>Eukaryota</taxon>
        <taxon>Sar</taxon>
        <taxon>Alveolata</taxon>
        <taxon>Ciliophora</taxon>
        <taxon>Intramacronucleata</taxon>
        <taxon>Oligohymenophorea</taxon>
        <taxon>Peniculida</taxon>
        <taxon>Parameciidae</taxon>
        <taxon>Paramecium</taxon>
    </lineage>
</organism>
<name>A0A8S1PG96_9CILI</name>
<dbReference type="AlphaFoldDB" id="A0A8S1PG96"/>
<accession>A0A8S1PG96</accession>
<gene>
    <name evidence="1" type="ORF">PSON_ATCC_30995.1.T0770222</name>
</gene>
<dbReference type="Proteomes" id="UP000692954">
    <property type="component" value="Unassembled WGS sequence"/>
</dbReference>
<dbReference type="EMBL" id="CAJJDN010000077">
    <property type="protein sequence ID" value="CAD8102360.1"/>
    <property type="molecule type" value="Genomic_DNA"/>
</dbReference>
<sequence length="309" mass="37133">MDFLNTLKKLHKLFLILNQLLYSRKIKNQLYKFYFQKKGKSRIQNKLQNDYFLKLADHKLIKYYENSIQQNDSFLDKDGSKKFQLLRYYKFILQNQISCSKLAFVCKVCQIEKDLKLLIKKDLKSNIYEQKQNNSSDCQVKTKKSMSKLCLRQADTFKQEMQNKICIQQECEQMLLIRRQIVQCLIYYLIMNYSKKKQTLHSSNKIKNKLINFSLNKVSNVFCSQKHLKMISFVELVDCIQAKWNLLVRNSYWRITKSLSNKQILKINVGKQFFLYVIQKFFIRVRNTHGNQFIIKQQITQKSKELINC</sequence>
<reference evidence="1" key="1">
    <citation type="submission" date="2021-01" db="EMBL/GenBank/DDBJ databases">
        <authorList>
            <consortium name="Genoscope - CEA"/>
            <person name="William W."/>
        </authorList>
    </citation>
    <scope>NUCLEOTIDE SEQUENCE</scope>
</reference>
<keyword evidence="2" id="KW-1185">Reference proteome</keyword>